<feature type="compositionally biased region" description="Basic and acidic residues" evidence="1">
    <location>
        <begin position="185"/>
        <end position="212"/>
    </location>
</feature>
<feature type="compositionally biased region" description="Polar residues" evidence="1">
    <location>
        <begin position="51"/>
        <end position="60"/>
    </location>
</feature>
<keyword evidence="3" id="KW-1185">Reference proteome</keyword>
<proteinExistence type="predicted"/>
<evidence type="ECO:0000313" key="2">
    <source>
        <dbReference type="EMBL" id="KAG9072323.1"/>
    </source>
</evidence>
<feature type="region of interest" description="Disordered" evidence="1">
    <location>
        <begin position="236"/>
        <end position="259"/>
    </location>
</feature>
<dbReference type="Proteomes" id="UP000707451">
    <property type="component" value="Unassembled WGS sequence"/>
</dbReference>
<reference evidence="2" key="1">
    <citation type="submission" date="2021-06" db="EMBL/GenBank/DDBJ databases">
        <title>Genome Sequence of Mortierella hyaline Strain SCG-10, a Cold-Adapted, Nitrate-Reducing Fungus Isolated from Soil in Minnesota, USA.</title>
        <authorList>
            <person name="Aldossari N."/>
        </authorList>
    </citation>
    <scope>NUCLEOTIDE SEQUENCE</scope>
    <source>
        <strain evidence="2">SCG-10</strain>
    </source>
</reference>
<sequence>MRRVHPQRAKPSAQSSNTNNNPSSGGADKTNVNHEVKAWTTHSELHKRYTTDNSNTTLDQAVSHARLSSISNSSATNTAKKPFMFSSSSMMRHSQEHESDATNLRQNGKLSLASRSKDKDKSDSGDGGTGDQDRGRVGNRPSIVIGNDDDDDDDDFELPSIDELFTDVLPRKFRRVDSSTDSDTTSDRTHTHQAQIKDKTPLHNHSHSDMRKGKQAAASEDDQWLMSELQVNENIDLFSPSPSSENDNQPIQKMPSTMSTRSVVSQTRHTLNEIDQLFMDESLTRSPSTRLQTPFGDQGLSEQGSSTLHVRATGIYSPDQDMNEPGADEVVLFEDLPPEDPDVTIGGDSQVLGQRRAGEKVHDEPRDELGVGQGATVGDEQATSTIEQATEESGSRKQTQTFTLPHSSDAFRDRLTKLRSIFQSSMDEMMDAILYVVKG</sequence>
<dbReference type="EMBL" id="JAHRHY010000001">
    <property type="protein sequence ID" value="KAG9072323.1"/>
    <property type="molecule type" value="Genomic_DNA"/>
</dbReference>
<organism evidence="2 3">
    <name type="scientific">Linnemannia hyalina</name>
    <dbReference type="NCBI Taxonomy" id="64524"/>
    <lineage>
        <taxon>Eukaryota</taxon>
        <taxon>Fungi</taxon>
        <taxon>Fungi incertae sedis</taxon>
        <taxon>Mucoromycota</taxon>
        <taxon>Mortierellomycotina</taxon>
        <taxon>Mortierellomycetes</taxon>
        <taxon>Mortierellales</taxon>
        <taxon>Mortierellaceae</taxon>
        <taxon>Linnemannia</taxon>
    </lineage>
</organism>
<feature type="region of interest" description="Disordered" evidence="1">
    <location>
        <begin position="341"/>
        <end position="380"/>
    </location>
</feature>
<protein>
    <submittedName>
        <fullName evidence="2">Uncharacterized protein</fullName>
    </submittedName>
</protein>
<feature type="region of interest" description="Disordered" evidence="1">
    <location>
        <begin position="1"/>
        <end position="220"/>
    </location>
</feature>
<name>A0A9P8BYD3_9FUNG</name>
<comment type="caution">
    <text evidence="2">The sequence shown here is derived from an EMBL/GenBank/DDBJ whole genome shotgun (WGS) entry which is preliminary data.</text>
</comment>
<feature type="compositionally biased region" description="Acidic residues" evidence="1">
    <location>
        <begin position="147"/>
        <end position="157"/>
    </location>
</feature>
<evidence type="ECO:0000313" key="3">
    <source>
        <dbReference type="Proteomes" id="UP000707451"/>
    </source>
</evidence>
<gene>
    <name evidence="2" type="ORF">KI688_000093</name>
</gene>
<feature type="compositionally biased region" description="Basic and acidic residues" evidence="1">
    <location>
        <begin position="356"/>
        <end position="369"/>
    </location>
</feature>
<feature type="compositionally biased region" description="Basic and acidic residues" evidence="1">
    <location>
        <begin position="31"/>
        <end position="50"/>
    </location>
</feature>
<dbReference type="OrthoDB" id="2420158at2759"/>
<dbReference type="AlphaFoldDB" id="A0A9P8BYD3"/>
<feature type="compositionally biased region" description="Low complexity" evidence="1">
    <location>
        <begin position="15"/>
        <end position="24"/>
    </location>
</feature>
<feature type="compositionally biased region" description="Basic and acidic residues" evidence="1">
    <location>
        <begin position="115"/>
        <end position="124"/>
    </location>
</feature>
<feature type="compositionally biased region" description="Polar residues" evidence="1">
    <location>
        <begin position="240"/>
        <end position="259"/>
    </location>
</feature>
<feature type="compositionally biased region" description="Low complexity" evidence="1">
    <location>
        <begin position="68"/>
        <end position="91"/>
    </location>
</feature>
<evidence type="ECO:0000256" key="1">
    <source>
        <dbReference type="SAM" id="MobiDB-lite"/>
    </source>
</evidence>
<accession>A0A9P8BYD3</accession>